<evidence type="ECO:0000313" key="1">
    <source>
        <dbReference type="EMBL" id="MBB4103047.1"/>
    </source>
</evidence>
<organism evidence="1 2">
    <name type="scientific">Allorhizobium borbori</name>
    <dbReference type="NCBI Taxonomy" id="485907"/>
    <lineage>
        <taxon>Bacteria</taxon>
        <taxon>Pseudomonadati</taxon>
        <taxon>Pseudomonadota</taxon>
        <taxon>Alphaproteobacteria</taxon>
        <taxon>Hyphomicrobiales</taxon>
        <taxon>Rhizobiaceae</taxon>
        <taxon>Rhizobium/Agrobacterium group</taxon>
        <taxon>Allorhizobium</taxon>
    </lineage>
</organism>
<gene>
    <name evidence="1" type="ORF">GGQ66_001602</name>
</gene>
<accession>A0A7W6K0V4</accession>
<dbReference type="RefSeq" id="WP_210287205.1">
    <property type="nucleotide sequence ID" value="NZ_JACIDU010000005.1"/>
</dbReference>
<dbReference type="EMBL" id="JACIDU010000005">
    <property type="protein sequence ID" value="MBB4103047.1"/>
    <property type="molecule type" value="Genomic_DNA"/>
</dbReference>
<keyword evidence="2" id="KW-1185">Reference proteome</keyword>
<sequence length="253" mass="28113">MTTNPLDPHTLDRLVSWLEPWGENTPHKEAADAIKALRERVAQLEHTAHYQTLKLTLDTSALKLPTTEQLVAQLQTDRTTHSVPMFGPYGYLCGHVCLDEEHHSYEQDPITPTDEYWSIPLFTMAPPPAPGRYPAPTANMAVALAAIAAERRRQIEEEGFTAEHDDKYTSGALSLAAACYCLDADMADDGPEIRFAAADIWPWPDHWWKPSADPRVNLIKAGALIVAELERLARAEAVELFAWCKEAAKDASS</sequence>
<dbReference type="AlphaFoldDB" id="A0A7W6K0V4"/>
<reference evidence="1 2" key="1">
    <citation type="submission" date="2020-08" db="EMBL/GenBank/DDBJ databases">
        <title>Genomic Encyclopedia of Type Strains, Phase IV (KMG-IV): sequencing the most valuable type-strain genomes for metagenomic binning, comparative biology and taxonomic classification.</title>
        <authorList>
            <person name="Goeker M."/>
        </authorList>
    </citation>
    <scope>NUCLEOTIDE SEQUENCE [LARGE SCALE GENOMIC DNA]</scope>
    <source>
        <strain evidence="1 2">DSM 26385</strain>
    </source>
</reference>
<evidence type="ECO:0000313" key="2">
    <source>
        <dbReference type="Proteomes" id="UP000584824"/>
    </source>
</evidence>
<proteinExistence type="predicted"/>
<comment type="caution">
    <text evidence="1">The sequence shown here is derived from an EMBL/GenBank/DDBJ whole genome shotgun (WGS) entry which is preliminary data.</text>
</comment>
<protein>
    <submittedName>
        <fullName evidence="1">Uncharacterized protein</fullName>
    </submittedName>
</protein>
<dbReference type="Proteomes" id="UP000584824">
    <property type="component" value="Unassembled WGS sequence"/>
</dbReference>
<name>A0A7W6K0V4_9HYPH</name>